<keyword evidence="4" id="KW-1185">Reference proteome</keyword>
<protein>
    <submittedName>
        <fullName evidence="3">Uncharacterized protein</fullName>
    </submittedName>
</protein>
<evidence type="ECO:0000256" key="1">
    <source>
        <dbReference type="SAM" id="MobiDB-lite"/>
    </source>
</evidence>
<name>A0A2I0B9W9_9ASPA</name>
<proteinExistence type="predicted"/>
<feature type="transmembrane region" description="Helical" evidence="2">
    <location>
        <begin position="651"/>
        <end position="670"/>
    </location>
</feature>
<feature type="transmembrane region" description="Helical" evidence="2">
    <location>
        <begin position="715"/>
        <end position="735"/>
    </location>
</feature>
<feature type="region of interest" description="Disordered" evidence="1">
    <location>
        <begin position="789"/>
        <end position="829"/>
    </location>
</feature>
<organism evidence="3 4">
    <name type="scientific">Apostasia shenzhenica</name>
    <dbReference type="NCBI Taxonomy" id="1088818"/>
    <lineage>
        <taxon>Eukaryota</taxon>
        <taxon>Viridiplantae</taxon>
        <taxon>Streptophyta</taxon>
        <taxon>Embryophyta</taxon>
        <taxon>Tracheophyta</taxon>
        <taxon>Spermatophyta</taxon>
        <taxon>Magnoliopsida</taxon>
        <taxon>Liliopsida</taxon>
        <taxon>Asparagales</taxon>
        <taxon>Orchidaceae</taxon>
        <taxon>Apostasioideae</taxon>
        <taxon>Apostasia</taxon>
    </lineage>
</organism>
<keyword evidence="2" id="KW-0472">Membrane</keyword>
<evidence type="ECO:0000313" key="3">
    <source>
        <dbReference type="EMBL" id="PKA64593.1"/>
    </source>
</evidence>
<feature type="compositionally biased region" description="Low complexity" evidence="1">
    <location>
        <begin position="813"/>
        <end position="822"/>
    </location>
</feature>
<dbReference type="Proteomes" id="UP000236161">
    <property type="component" value="Unassembled WGS sequence"/>
</dbReference>
<feature type="transmembrane region" description="Helical" evidence="2">
    <location>
        <begin position="682"/>
        <end position="703"/>
    </location>
</feature>
<feature type="transmembrane region" description="Helical" evidence="2">
    <location>
        <begin position="208"/>
        <end position="227"/>
    </location>
</feature>
<feature type="transmembrane region" description="Helical" evidence="2">
    <location>
        <begin position="460"/>
        <end position="483"/>
    </location>
</feature>
<sequence>MKIRTRIPETFLQLDGKMRKATATNNQKQLKIYLYFSQQILNSSLEILNVLHTSSGILIPTNGSTLNSRRFGYKVTGVSSIDIVTIYCETNTILSRQGSPVLAADPFTFLYDVQRPTVRLRTTADMRTREHNIPVIIKFVKAVFEFNSSSALISGGHLLSFHEISRSMYIVIIHAEDSILSVEVPENSARDVAGNSNLESNRLQVTHYSVPVISSIVSTIATAAFALTSMMALFLTVSTASLLSTGVFARTMTYLISEPTKNLARIACHIQVFALSKWLAVTLPVEYYELARGIGWSIPYLNLPWETKGMNIFAEDSGLPVVTYSKTAERNELNSFARMVATNVEQENKLHGKPLTPIEYRLFLENQNMMPEAEFIMVSRNSDVWKKFGRNMFWLAVIGGGLVALHFIFLLMLRFKRKRMEKQKEFGALVLPRFEIILLLLANPCICQASATLIRGQSTATTAVGAILLGVEASILVALLLFLSTGITLGKLLHYKEVHQEGQEFHWYHELIRVSLGPGKRGQWSWKNQSSSVNLERLGPLFEDLRGPPKYMLSQIAGGGNVGKQGDRIIASEDENEDAKAPFIQKLFGILRIYYTFIESAKRASLGVVAGAYSSENASKVPSLIVLSITSFQLLFLVLKKPFIKKKVQMVEIISVACEAGVLGACLVLLEEEFSVSSRRRIGYLMISLFVLSFVSQMMNEWYALYKQTVRLSPAGNSFCVGLKTSVFGLLLLVLPSNLLHDLKEFGATRGDGEGGELPLPPRGARRDSGEKPWLRQLRELAKASFSKEEGGVVNDPSSSRNWSGGLCAGKRSSSSSVTSSSDFKAKGEMKTKAKGLYRDLEAIFASK</sequence>
<gene>
    <name evidence="3" type="ORF">AXF42_Ash007339</name>
</gene>
<reference evidence="3 4" key="1">
    <citation type="journal article" date="2017" name="Nature">
        <title>The Apostasia genome and the evolution of orchids.</title>
        <authorList>
            <person name="Zhang G.Q."/>
            <person name="Liu K.W."/>
            <person name="Li Z."/>
            <person name="Lohaus R."/>
            <person name="Hsiao Y.Y."/>
            <person name="Niu S.C."/>
            <person name="Wang J.Y."/>
            <person name="Lin Y.C."/>
            <person name="Xu Q."/>
            <person name="Chen L.J."/>
            <person name="Yoshida K."/>
            <person name="Fujiwara S."/>
            <person name="Wang Z.W."/>
            <person name="Zhang Y.Q."/>
            <person name="Mitsuda N."/>
            <person name="Wang M."/>
            <person name="Liu G.H."/>
            <person name="Pecoraro L."/>
            <person name="Huang H.X."/>
            <person name="Xiao X.J."/>
            <person name="Lin M."/>
            <person name="Wu X.Y."/>
            <person name="Wu W.L."/>
            <person name="Chen Y.Y."/>
            <person name="Chang S.B."/>
            <person name="Sakamoto S."/>
            <person name="Ohme-Takagi M."/>
            <person name="Yagi M."/>
            <person name="Zeng S.J."/>
            <person name="Shen C.Y."/>
            <person name="Yeh C.M."/>
            <person name="Luo Y.B."/>
            <person name="Tsai W.C."/>
            <person name="Van de Peer Y."/>
            <person name="Liu Z.J."/>
        </authorList>
    </citation>
    <scope>NUCLEOTIDE SEQUENCE [LARGE SCALE GENOMIC DNA]</scope>
    <source>
        <strain evidence="4">cv. Shenzhen</strain>
        <tissue evidence="3">Stem</tissue>
    </source>
</reference>
<keyword evidence="2" id="KW-1133">Transmembrane helix</keyword>
<accession>A0A2I0B9W9</accession>
<feature type="transmembrane region" description="Helical" evidence="2">
    <location>
        <begin position="434"/>
        <end position="454"/>
    </location>
</feature>
<feature type="transmembrane region" description="Helical" evidence="2">
    <location>
        <begin position="621"/>
        <end position="639"/>
    </location>
</feature>
<dbReference type="OrthoDB" id="617191at2759"/>
<keyword evidence="2" id="KW-0812">Transmembrane</keyword>
<evidence type="ECO:0000256" key="2">
    <source>
        <dbReference type="SAM" id="Phobius"/>
    </source>
</evidence>
<dbReference type="EMBL" id="KZ451903">
    <property type="protein sequence ID" value="PKA64593.1"/>
    <property type="molecule type" value="Genomic_DNA"/>
</dbReference>
<feature type="transmembrane region" description="Helical" evidence="2">
    <location>
        <begin position="392"/>
        <end position="413"/>
    </location>
</feature>
<dbReference type="STRING" id="1088818.A0A2I0B9W9"/>
<dbReference type="AlphaFoldDB" id="A0A2I0B9W9"/>
<dbReference type="PANTHER" id="PTHR34677">
    <property type="match status" value="1"/>
</dbReference>
<feature type="region of interest" description="Disordered" evidence="1">
    <location>
        <begin position="751"/>
        <end position="771"/>
    </location>
</feature>
<evidence type="ECO:0000313" key="4">
    <source>
        <dbReference type="Proteomes" id="UP000236161"/>
    </source>
</evidence>
<dbReference type="PANTHER" id="PTHR34677:SF1">
    <property type="entry name" value="TRANSMEMBRANE PROTEIN"/>
    <property type="match status" value="1"/>
</dbReference>